<feature type="domain" description="RecX second three-helical" evidence="6">
    <location>
        <begin position="112"/>
        <end position="153"/>
    </location>
</feature>
<sequence>MVKIAKITVQQKNKSRFNIFIEKGSKAEYAFSVDEDILIQFQLRKGQELDEPTLELLQRKDNQHKFYNLAIQFLSYRMRSRKEIIDYLEKKEIEPEQIPPVLERLEQEGLINDREFATAFVRTRLNTTTKGPLLLKQELKEKGVTAEIADEVLTIFSFDKQLEFARKWIQKKLKTNSKKSFRHQQQQILQTLMQKGFPQNVIVEATKDIHDGKDENEEWNAVVHQGEKLLWKYKKKASGQELKLKIKAALFRKGFNLDAIERFLDEYVTEQDTF</sequence>
<evidence type="ECO:0000256" key="1">
    <source>
        <dbReference type="ARBA" id="ARBA00004496"/>
    </source>
</evidence>
<dbReference type="Pfam" id="PF21981">
    <property type="entry name" value="RecX_HTH3"/>
    <property type="match status" value="2"/>
</dbReference>
<protein>
    <recommendedName>
        <fullName evidence="3 5">Regulatory protein RecX</fullName>
    </recommendedName>
</protein>
<dbReference type="InterPro" id="IPR003783">
    <property type="entry name" value="Regulatory_RecX"/>
</dbReference>
<feature type="domain" description="RecX third three-helical" evidence="7">
    <location>
        <begin position="161"/>
        <end position="205"/>
    </location>
</feature>
<dbReference type="HAMAP" id="MF_01114">
    <property type="entry name" value="RecX"/>
    <property type="match status" value="1"/>
</dbReference>
<comment type="similarity">
    <text evidence="2 5">Belongs to the RecX family.</text>
</comment>
<dbReference type="Gene3D" id="1.10.10.10">
    <property type="entry name" value="Winged helix-like DNA-binding domain superfamily/Winged helix DNA-binding domain"/>
    <property type="match status" value="4"/>
</dbReference>
<evidence type="ECO:0000259" key="8">
    <source>
        <dbReference type="Pfam" id="PF21982"/>
    </source>
</evidence>
<dbReference type="GO" id="GO:0006282">
    <property type="term" value="P:regulation of DNA repair"/>
    <property type="evidence" value="ECO:0007669"/>
    <property type="project" value="UniProtKB-UniRule"/>
</dbReference>
<feature type="domain" description="RecX first three-helical" evidence="8">
    <location>
        <begin position="67"/>
        <end position="105"/>
    </location>
</feature>
<dbReference type="EMBL" id="CP041666">
    <property type="protein sequence ID" value="QDP39374.1"/>
    <property type="molecule type" value="Genomic_DNA"/>
</dbReference>
<evidence type="ECO:0000313" key="9">
    <source>
        <dbReference type="EMBL" id="QDP39374.1"/>
    </source>
</evidence>
<dbReference type="OrthoDB" id="5421057at2"/>
<dbReference type="InterPro" id="IPR053926">
    <property type="entry name" value="RecX_HTH_1st"/>
</dbReference>
<comment type="subcellular location">
    <subcellularLocation>
        <location evidence="1 5">Cytoplasm</location>
    </subcellularLocation>
</comment>
<proteinExistence type="inferred from homology"/>
<dbReference type="Proteomes" id="UP000315215">
    <property type="component" value="Chromosome"/>
</dbReference>
<dbReference type="NCBIfam" id="NF010733">
    <property type="entry name" value="PRK14135.1"/>
    <property type="match status" value="1"/>
</dbReference>
<dbReference type="Pfam" id="PF02631">
    <property type="entry name" value="RecX_HTH2"/>
    <property type="match status" value="1"/>
</dbReference>
<dbReference type="RefSeq" id="WP_143892124.1">
    <property type="nucleotide sequence ID" value="NZ_CP041666.1"/>
</dbReference>
<gene>
    <name evidence="5 9" type="primary">recX</name>
    <name evidence="9" type="ORF">FN924_03715</name>
</gene>
<evidence type="ECO:0000256" key="2">
    <source>
        <dbReference type="ARBA" id="ARBA00009695"/>
    </source>
</evidence>
<dbReference type="Pfam" id="PF21982">
    <property type="entry name" value="RecX_HTH1"/>
    <property type="match status" value="1"/>
</dbReference>
<dbReference type="PANTHER" id="PTHR33602:SF1">
    <property type="entry name" value="REGULATORY PROTEIN RECX FAMILY PROTEIN"/>
    <property type="match status" value="1"/>
</dbReference>
<dbReference type="PANTHER" id="PTHR33602">
    <property type="entry name" value="REGULATORY PROTEIN RECX FAMILY PROTEIN"/>
    <property type="match status" value="1"/>
</dbReference>
<name>A0A516KD85_9BACI</name>
<dbReference type="KEGG" id="aqt:FN924_03715"/>
<dbReference type="AlphaFoldDB" id="A0A516KD85"/>
<dbReference type="InterPro" id="IPR036388">
    <property type="entry name" value="WH-like_DNA-bd_sf"/>
</dbReference>
<reference evidence="9 10" key="1">
    <citation type="submission" date="2019-07" db="EMBL/GenBank/DDBJ databases">
        <authorList>
            <person name="Li J."/>
        </authorList>
    </citation>
    <scope>NUCLEOTIDE SEQUENCE [LARGE SCALE GENOMIC DNA]</scope>
    <source>
        <strain evidence="9 10">TKL69</strain>
    </source>
</reference>
<evidence type="ECO:0000313" key="10">
    <source>
        <dbReference type="Proteomes" id="UP000315215"/>
    </source>
</evidence>
<evidence type="ECO:0000256" key="3">
    <source>
        <dbReference type="ARBA" id="ARBA00018111"/>
    </source>
</evidence>
<evidence type="ECO:0000259" key="7">
    <source>
        <dbReference type="Pfam" id="PF21981"/>
    </source>
</evidence>
<feature type="domain" description="RecX third three-helical" evidence="7">
    <location>
        <begin position="217"/>
        <end position="264"/>
    </location>
</feature>
<evidence type="ECO:0000259" key="6">
    <source>
        <dbReference type="Pfam" id="PF02631"/>
    </source>
</evidence>
<comment type="function">
    <text evidence="5">Modulates RecA activity.</text>
</comment>
<evidence type="ECO:0000256" key="4">
    <source>
        <dbReference type="ARBA" id="ARBA00022490"/>
    </source>
</evidence>
<organism evidence="9 10">
    <name type="scientific">Radiobacillus deserti</name>
    <dbReference type="NCBI Taxonomy" id="2594883"/>
    <lineage>
        <taxon>Bacteria</taxon>
        <taxon>Bacillati</taxon>
        <taxon>Bacillota</taxon>
        <taxon>Bacilli</taxon>
        <taxon>Bacillales</taxon>
        <taxon>Bacillaceae</taxon>
        <taxon>Radiobacillus</taxon>
    </lineage>
</organism>
<keyword evidence="10" id="KW-1185">Reference proteome</keyword>
<keyword evidence="4 5" id="KW-0963">Cytoplasm</keyword>
<accession>A0A516KD85</accession>
<dbReference type="InterPro" id="IPR053925">
    <property type="entry name" value="RecX_HTH_3rd"/>
</dbReference>
<dbReference type="GO" id="GO:0005737">
    <property type="term" value="C:cytoplasm"/>
    <property type="evidence" value="ECO:0007669"/>
    <property type="project" value="UniProtKB-SubCell"/>
</dbReference>
<evidence type="ECO:0000256" key="5">
    <source>
        <dbReference type="HAMAP-Rule" id="MF_01114"/>
    </source>
</evidence>
<dbReference type="InterPro" id="IPR053924">
    <property type="entry name" value="RecX_HTH_2nd"/>
</dbReference>